<evidence type="ECO:0000256" key="1">
    <source>
        <dbReference type="SAM" id="MobiDB-lite"/>
    </source>
</evidence>
<evidence type="ECO:0000313" key="2">
    <source>
        <dbReference type="EMBL" id="KAG2208557.1"/>
    </source>
</evidence>
<gene>
    <name evidence="2" type="ORF">INT47_010253</name>
</gene>
<proteinExistence type="predicted"/>
<accession>A0A8H7RE32</accession>
<dbReference type="AlphaFoldDB" id="A0A8H7RE32"/>
<dbReference type="EMBL" id="JAEPRD010000019">
    <property type="protein sequence ID" value="KAG2208557.1"/>
    <property type="molecule type" value="Genomic_DNA"/>
</dbReference>
<organism evidence="2 3">
    <name type="scientific">Mucor saturninus</name>
    <dbReference type="NCBI Taxonomy" id="64648"/>
    <lineage>
        <taxon>Eukaryota</taxon>
        <taxon>Fungi</taxon>
        <taxon>Fungi incertae sedis</taxon>
        <taxon>Mucoromycota</taxon>
        <taxon>Mucoromycotina</taxon>
        <taxon>Mucoromycetes</taxon>
        <taxon>Mucorales</taxon>
        <taxon>Mucorineae</taxon>
        <taxon>Mucoraceae</taxon>
        <taxon>Mucor</taxon>
    </lineage>
</organism>
<name>A0A8H7RE32_9FUNG</name>
<feature type="region of interest" description="Disordered" evidence="1">
    <location>
        <begin position="92"/>
        <end position="111"/>
    </location>
</feature>
<comment type="caution">
    <text evidence="2">The sequence shown here is derived from an EMBL/GenBank/DDBJ whole genome shotgun (WGS) entry which is preliminary data.</text>
</comment>
<dbReference type="Proteomes" id="UP000603453">
    <property type="component" value="Unassembled WGS sequence"/>
</dbReference>
<protein>
    <submittedName>
        <fullName evidence="2">Uncharacterized protein</fullName>
    </submittedName>
</protein>
<evidence type="ECO:0000313" key="3">
    <source>
        <dbReference type="Proteomes" id="UP000603453"/>
    </source>
</evidence>
<keyword evidence="3" id="KW-1185">Reference proteome</keyword>
<sequence>MSSHRQRLANLNLTETREKQKRLEGGVTTTEIAIVAAVLEAGHKDTRSRLCPLNKNYDPTGMAPMSKCTGRSNTATIRNVLDKHLALASQAADKAARASGKKNRQKKTSNPVPVKPCPYCVCQYCYNANEPHASRASKKCPGYIPNKIDFIEQELGKNFQRFMIKTGLDASLLIAQPAKVSVVCILLCTPLSVGRDSPAPNFVYSGFFYACIQKIIGKDISNTNLPRAHLNTVILRFNIAFPGCYVEDSINANTLAAMANSSEACFRNNLNHYIFQHFVNASTGLTWPKAVSNTLETQRNATSIIEACRVNNAPATMSYMSGNPEIFL</sequence>
<reference evidence="2" key="1">
    <citation type="submission" date="2020-12" db="EMBL/GenBank/DDBJ databases">
        <title>Metabolic potential, ecology and presence of endohyphal bacteria is reflected in genomic diversity of Mucoromycotina.</title>
        <authorList>
            <person name="Muszewska A."/>
            <person name="Okrasinska A."/>
            <person name="Steczkiewicz K."/>
            <person name="Drgas O."/>
            <person name="Orlowska M."/>
            <person name="Perlinska-Lenart U."/>
            <person name="Aleksandrzak-Piekarczyk T."/>
            <person name="Szatraj K."/>
            <person name="Zielenkiewicz U."/>
            <person name="Pilsyk S."/>
            <person name="Malc E."/>
            <person name="Mieczkowski P."/>
            <person name="Kruszewska J.S."/>
            <person name="Biernat P."/>
            <person name="Pawlowska J."/>
        </authorList>
    </citation>
    <scope>NUCLEOTIDE SEQUENCE</scope>
    <source>
        <strain evidence="2">WA0000017839</strain>
    </source>
</reference>